<reference evidence="2 5" key="2">
    <citation type="journal article" date="2014" name="BMC Genomics">
        <title>An improved genome release (version Mt4.0) for the model legume Medicago truncatula.</title>
        <authorList>
            <person name="Tang H."/>
            <person name="Krishnakumar V."/>
            <person name="Bidwell S."/>
            <person name="Rosen B."/>
            <person name="Chan A."/>
            <person name="Zhou S."/>
            <person name="Gentzbittel L."/>
            <person name="Childs K.L."/>
            <person name="Yandell M."/>
            <person name="Gundlach H."/>
            <person name="Mayer K.F."/>
            <person name="Schwartz D.C."/>
            <person name="Town C.D."/>
        </authorList>
    </citation>
    <scope>GENOME REANNOTATION</scope>
    <source>
        <strain evidence="2">A17</strain>
        <strain evidence="4 5">cv. Jemalong A17</strain>
    </source>
</reference>
<keyword evidence="5" id="KW-1185">Reference proteome</keyword>
<evidence type="ECO:0000313" key="3">
    <source>
        <dbReference type="EMBL" id="RHN53082.1"/>
    </source>
</evidence>
<dbReference type="PANTHER" id="PTHR48462">
    <property type="entry name" value="PROTEIN, PUTATIVE-RELATED"/>
    <property type="match status" value="1"/>
</dbReference>
<reference evidence="6" key="4">
    <citation type="journal article" date="2018" name="Nat. Plants">
        <title>Whole-genome landscape of Medicago truncatula symbiotic genes.</title>
        <authorList>
            <person name="Pecrix Y."/>
            <person name="Staton S.E."/>
            <person name="Sallet E."/>
            <person name="Lelandais-Briere C."/>
            <person name="Moreau S."/>
            <person name="Carrere S."/>
            <person name="Blein T."/>
            <person name="Jardinaud M.F."/>
            <person name="Latrasse D."/>
            <person name="Zouine M."/>
            <person name="Zahm M."/>
            <person name="Kreplak J."/>
            <person name="Mayjonade B."/>
            <person name="Satge C."/>
            <person name="Perez M."/>
            <person name="Cauet S."/>
            <person name="Marande W."/>
            <person name="Chantry-Darmon C."/>
            <person name="Lopez-Roques C."/>
            <person name="Bouchez O."/>
            <person name="Berard A."/>
            <person name="Debelle F."/>
            <person name="Munos S."/>
            <person name="Bendahmane A."/>
            <person name="Berges H."/>
            <person name="Niebel A."/>
            <person name="Buitink J."/>
            <person name="Frugier F."/>
            <person name="Benhamed M."/>
            <person name="Crespi M."/>
            <person name="Gouzy J."/>
            <person name="Gamas P."/>
        </authorList>
    </citation>
    <scope>NUCLEOTIDE SEQUENCE [LARGE SCALE GENOMIC DNA]</scope>
    <source>
        <strain evidence="6">cv. Jemalong A17</strain>
    </source>
</reference>
<reference evidence="4" key="3">
    <citation type="submission" date="2015-04" db="UniProtKB">
        <authorList>
            <consortium name="EnsemblPlants"/>
        </authorList>
    </citation>
    <scope>IDENTIFICATION</scope>
    <source>
        <strain evidence="4">cv. Jemalong A17</strain>
    </source>
</reference>
<accession>A0A072UDQ5</accession>
<organism evidence="2 5">
    <name type="scientific">Medicago truncatula</name>
    <name type="common">Barrel medic</name>
    <name type="synonym">Medicago tribuloides</name>
    <dbReference type="NCBI Taxonomy" id="3880"/>
    <lineage>
        <taxon>Eukaryota</taxon>
        <taxon>Viridiplantae</taxon>
        <taxon>Streptophyta</taxon>
        <taxon>Embryophyta</taxon>
        <taxon>Tracheophyta</taxon>
        <taxon>Spermatophyta</taxon>
        <taxon>Magnoliopsida</taxon>
        <taxon>eudicotyledons</taxon>
        <taxon>Gunneridae</taxon>
        <taxon>Pentapetalae</taxon>
        <taxon>rosids</taxon>
        <taxon>fabids</taxon>
        <taxon>Fabales</taxon>
        <taxon>Fabaceae</taxon>
        <taxon>Papilionoideae</taxon>
        <taxon>50 kb inversion clade</taxon>
        <taxon>NPAAA clade</taxon>
        <taxon>Hologalegina</taxon>
        <taxon>IRL clade</taxon>
        <taxon>Trifolieae</taxon>
        <taxon>Medicago</taxon>
    </lineage>
</organism>
<dbReference type="Proteomes" id="UP000265566">
    <property type="component" value="Chromosome 6"/>
</dbReference>
<reference evidence="2 5" key="1">
    <citation type="journal article" date="2011" name="Nature">
        <title>The Medicago genome provides insight into the evolution of rhizobial symbioses.</title>
        <authorList>
            <person name="Young N.D."/>
            <person name="Debelle F."/>
            <person name="Oldroyd G.E."/>
            <person name="Geurts R."/>
            <person name="Cannon S.B."/>
            <person name="Udvardi M.K."/>
            <person name="Benedito V.A."/>
            <person name="Mayer K.F."/>
            <person name="Gouzy J."/>
            <person name="Schoof H."/>
            <person name="Van de Peer Y."/>
            <person name="Proost S."/>
            <person name="Cook D.R."/>
            <person name="Meyers B.C."/>
            <person name="Spannagl M."/>
            <person name="Cheung F."/>
            <person name="De Mita S."/>
            <person name="Krishnakumar V."/>
            <person name="Gundlach H."/>
            <person name="Zhou S."/>
            <person name="Mudge J."/>
            <person name="Bharti A.K."/>
            <person name="Murray J.D."/>
            <person name="Naoumkina M.A."/>
            <person name="Rosen B."/>
            <person name="Silverstein K.A."/>
            <person name="Tang H."/>
            <person name="Rombauts S."/>
            <person name="Zhao P.X."/>
            <person name="Zhou P."/>
            <person name="Barbe V."/>
            <person name="Bardou P."/>
            <person name="Bechner M."/>
            <person name="Bellec A."/>
            <person name="Berger A."/>
            <person name="Berges H."/>
            <person name="Bidwell S."/>
            <person name="Bisseling T."/>
            <person name="Choisne N."/>
            <person name="Couloux A."/>
            <person name="Denny R."/>
            <person name="Deshpande S."/>
            <person name="Dai X."/>
            <person name="Doyle J.J."/>
            <person name="Dudez A.M."/>
            <person name="Farmer A.D."/>
            <person name="Fouteau S."/>
            <person name="Franken C."/>
            <person name="Gibelin C."/>
            <person name="Gish J."/>
            <person name="Goldstein S."/>
            <person name="Gonzalez A.J."/>
            <person name="Green P.J."/>
            <person name="Hallab A."/>
            <person name="Hartog M."/>
            <person name="Hua A."/>
            <person name="Humphray S.J."/>
            <person name="Jeong D.H."/>
            <person name="Jing Y."/>
            <person name="Jocker A."/>
            <person name="Kenton S.M."/>
            <person name="Kim D.J."/>
            <person name="Klee K."/>
            <person name="Lai H."/>
            <person name="Lang C."/>
            <person name="Lin S."/>
            <person name="Macmil S.L."/>
            <person name="Magdelenat G."/>
            <person name="Matthews L."/>
            <person name="McCorrison J."/>
            <person name="Monaghan E.L."/>
            <person name="Mun J.H."/>
            <person name="Najar F.Z."/>
            <person name="Nicholson C."/>
            <person name="Noirot C."/>
            <person name="O'Bleness M."/>
            <person name="Paule C.R."/>
            <person name="Poulain J."/>
            <person name="Prion F."/>
            <person name="Qin B."/>
            <person name="Qu C."/>
            <person name="Retzel E.F."/>
            <person name="Riddle C."/>
            <person name="Sallet E."/>
            <person name="Samain S."/>
            <person name="Samson N."/>
            <person name="Sanders I."/>
            <person name="Saurat O."/>
            <person name="Scarpelli C."/>
            <person name="Schiex T."/>
            <person name="Segurens B."/>
            <person name="Severin A.J."/>
            <person name="Sherrier D.J."/>
            <person name="Shi R."/>
            <person name="Sims S."/>
            <person name="Singer S.R."/>
            <person name="Sinharoy S."/>
            <person name="Sterck L."/>
            <person name="Viollet A."/>
            <person name="Wang B.B."/>
            <person name="Wang K."/>
            <person name="Wang M."/>
            <person name="Wang X."/>
            <person name="Warfsmann J."/>
            <person name="Weissenbach J."/>
            <person name="White D.D."/>
            <person name="White J.D."/>
            <person name="Wiley G.B."/>
            <person name="Wincker P."/>
            <person name="Xing Y."/>
            <person name="Yang L."/>
            <person name="Yao Z."/>
            <person name="Ying F."/>
            <person name="Zhai J."/>
            <person name="Zhou L."/>
            <person name="Zuber A."/>
            <person name="Denarie J."/>
            <person name="Dixon R.A."/>
            <person name="May G.D."/>
            <person name="Schwartz D.C."/>
            <person name="Rogers J."/>
            <person name="Quetier F."/>
            <person name="Town C.D."/>
            <person name="Roe B.A."/>
        </authorList>
    </citation>
    <scope>NUCLEOTIDE SEQUENCE [LARGE SCALE GENOMIC DNA]</scope>
    <source>
        <strain evidence="2">A17</strain>
        <strain evidence="4 5">cv. Jemalong A17</strain>
    </source>
</reference>
<feature type="transmembrane region" description="Helical" evidence="1">
    <location>
        <begin position="47"/>
        <end position="67"/>
    </location>
</feature>
<keyword evidence="1 2" id="KW-0812">Transmembrane</keyword>
<evidence type="ECO:0000313" key="6">
    <source>
        <dbReference type="Proteomes" id="UP000265566"/>
    </source>
</evidence>
<dbReference type="EMBL" id="PSQE01000006">
    <property type="protein sequence ID" value="RHN53082.1"/>
    <property type="molecule type" value="Genomic_DNA"/>
</dbReference>
<feature type="transmembrane region" description="Helical" evidence="1">
    <location>
        <begin position="14"/>
        <end position="35"/>
    </location>
</feature>
<keyword evidence="1" id="KW-0472">Membrane</keyword>
<dbReference type="Gramene" id="rna37835">
    <property type="protein sequence ID" value="RHN53082.1"/>
    <property type="gene ID" value="gene37835"/>
</dbReference>
<evidence type="ECO:0000313" key="2">
    <source>
        <dbReference type="EMBL" id="KEH27243.1"/>
    </source>
</evidence>
<dbReference type="HOGENOM" id="CLU_2349994_0_0_1"/>
<dbReference type="EnsemblPlants" id="KEH27243">
    <property type="protein sequence ID" value="KEH27243"/>
    <property type="gene ID" value="MTR_6g090545"/>
</dbReference>
<dbReference type="Proteomes" id="UP000002051">
    <property type="component" value="Chromosome 6"/>
</dbReference>
<evidence type="ECO:0000313" key="5">
    <source>
        <dbReference type="Proteomes" id="UP000002051"/>
    </source>
</evidence>
<evidence type="ECO:0000313" key="4">
    <source>
        <dbReference type="EnsemblPlants" id="KEH27243"/>
    </source>
</evidence>
<gene>
    <name evidence="2" type="ordered locus">MTR_6g090545</name>
    <name evidence="3" type="ORF">MtrunA17_Chr6g0487541</name>
</gene>
<evidence type="ECO:0000256" key="1">
    <source>
        <dbReference type="SAM" id="Phobius"/>
    </source>
</evidence>
<dbReference type="EMBL" id="CM001222">
    <property type="protein sequence ID" value="KEH27243.1"/>
    <property type="molecule type" value="Genomic_DNA"/>
</dbReference>
<dbReference type="PANTHER" id="PTHR48462:SF1">
    <property type="entry name" value="PROTEIN, PUTATIVE-RELATED"/>
    <property type="match status" value="1"/>
</dbReference>
<protein>
    <submittedName>
        <fullName evidence="2">Transmembrane protein, putative</fullName>
    </submittedName>
</protein>
<reference evidence="3" key="5">
    <citation type="journal article" date="2018" name="Nat. Plants">
        <title>Whole-genome landscape of Medicago truncatula symbiotic genes.</title>
        <authorList>
            <person name="Pecrix Y."/>
            <person name="Gamas P."/>
            <person name="Carrere S."/>
        </authorList>
    </citation>
    <scope>NUCLEOTIDE SEQUENCE</scope>
    <source>
        <tissue evidence="3">Leaves</tissue>
    </source>
</reference>
<sequence>MAKHEKVCSDNQHAFMPFVFDTLGFLTPNAVDLLYRVQMVMHSNVMIVYKIYTQLFTSNFLYLFMWIKNVADNIIHSEAMVFKQLPGRMSSMSMILS</sequence>
<dbReference type="AlphaFoldDB" id="A0A072UDQ5"/>
<proteinExistence type="predicted"/>
<name>A0A072UDQ5_MEDTR</name>
<keyword evidence="1" id="KW-1133">Transmembrane helix</keyword>